<evidence type="ECO:0000256" key="9">
    <source>
        <dbReference type="ARBA" id="ARBA00048173"/>
    </source>
</evidence>
<dbReference type="PROSITE" id="PS50878">
    <property type="entry name" value="RT_POL"/>
    <property type="match status" value="1"/>
</dbReference>
<evidence type="ECO:0000256" key="3">
    <source>
        <dbReference type="ARBA" id="ARBA00022695"/>
    </source>
</evidence>
<feature type="domain" description="Reverse transcriptase" evidence="10">
    <location>
        <begin position="49"/>
        <end position="288"/>
    </location>
</feature>
<evidence type="ECO:0000313" key="12">
    <source>
        <dbReference type="Proteomes" id="UP000651271"/>
    </source>
</evidence>
<dbReference type="InterPro" id="IPR043502">
    <property type="entry name" value="DNA/RNA_pol_sf"/>
</dbReference>
<keyword evidence="3 11" id="KW-0548">Nucleotidyltransferase</keyword>
<dbReference type="SUPFAM" id="SSF56672">
    <property type="entry name" value="DNA/RNA polymerases"/>
    <property type="match status" value="1"/>
</dbReference>
<keyword evidence="6 11" id="KW-0695">RNA-directed DNA polymerase</keyword>
<comment type="similarity">
    <text evidence="8">Belongs to the bacterial reverse transcriptase family.</text>
</comment>
<keyword evidence="2 11" id="KW-0808">Transferase</keyword>
<keyword evidence="4" id="KW-0479">Metal-binding</keyword>
<evidence type="ECO:0000256" key="7">
    <source>
        <dbReference type="ARBA" id="ARBA00023118"/>
    </source>
</evidence>
<evidence type="ECO:0000256" key="4">
    <source>
        <dbReference type="ARBA" id="ARBA00022723"/>
    </source>
</evidence>
<dbReference type="InterPro" id="IPR000477">
    <property type="entry name" value="RT_dom"/>
</dbReference>
<proteinExistence type="inferred from homology"/>
<evidence type="ECO:0000256" key="6">
    <source>
        <dbReference type="ARBA" id="ARBA00022918"/>
    </source>
</evidence>
<dbReference type="Pfam" id="PF00078">
    <property type="entry name" value="RVT_1"/>
    <property type="match status" value="1"/>
</dbReference>
<comment type="caution">
    <text evidence="11">The sequence shown here is derived from an EMBL/GenBank/DDBJ whole genome shotgun (WGS) entry which is preliminary data.</text>
</comment>
<name>A0ABR7YIT6_9SPHI</name>
<dbReference type="RefSeq" id="WP_190303061.1">
    <property type="nucleotide sequence ID" value="NZ_JACOIJ010000072.1"/>
</dbReference>
<protein>
    <recommendedName>
        <fullName evidence="1">RNA-directed DNA polymerase</fullName>
        <ecNumber evidence="1">2.7.7.49</ecNumber>
    </recommendedName>
</protein>
<evidence type="ECO:0000256" key="2">
    <source>
        <dbReference type="ARBA" id="ARBA00022679"/>
    </source>
</evidence>
<dbReference type="Pfam" id="PF08388">
    <property type="entry name" value="GIIM"/>
    <property type="match status" value="1"/>
</dbReference>
<evidence type="ECO:0000256" key="1">
    <source>
        <dbReference type="ARBA" id="ARBA00012493"/>
    </source>
</evidence>
<dbReference type="InterPro" id="IPR013597">
    <property type="entry name" value="Mat_intron_G2"/>
</dbReference>
<keyword evidence="7" id="KW-0051">Antiviral defense</keyword>
<gene>
    <name evidence="11" type="primary">ltrA</name>
    <name evidence="11" type="ORF">H8B04_16765</name>
</gene>
<organism evidence="11 12">
    <name type="scientific">Sphingobacterium litopenaei</name>
    <dbReference type="NCBI Taxonomy" id="2763500"/>
    <lineage>
        <taxon>Bacteria</taxon>
        <taxon>Pseudomonadati</taxon>
        <taxon>Bacteroidota</taxon>
        <taxon>Sphingobacteriia</taxon>
        <taxon>Sphingobacteriales</taxon>
        <taxon>Sphingobacteriaceae</taxon>
        <taxon>Sphingobacterium</taxon>
    </lineage>
</organism>
<dbReference type="PRINTS" id="PR00866">
    <property type="entry name" value="RNADNAPOLMS"/>
</dbReference>
<dbReference type="InterPro" id="IPR000123">
    <property type="entry name" value="Reverse_transcriptase_msDNA"/>
</dbReference>
<dbReference type="GO" id="GO:0003964">
    <property type="term" value="F:RNA-directed DNA polymerase activity"/>
    <property type="evidence" value="ECO:0007669"/>
    <property type="project" value="UniProtKB-KW"/>
</dbReference>
<comment type="catalytic activity">
    <reaction evidence="9">
        <text>DNA(n) + a 2'-deoxyribonucleoside 5'-triphosphate = DNA(n+1) + diphosphate</text>
        <dbReference type="Rhea" id="RHEA:22508"/>
        <dbReference type="Rhea" id="RHEA-COMP:17339"/>
        <dbReference type="Rhea" id="RHEA-COMP:17340"/>
        <dbReference type="ChEBI" id="CHEBI:33019"/>
        <dbReference type="ChEBI" id="CHEBI:61560"/>
        <dbReference type="ChEBI" id="CHEBI:173112"/>
        <dbReference type="EC" id="2.7.7.49"/>
    </reaction>
</comment>
<evidence type="ECO:0000259" key="10">
    <source>
        <dbReference type="PROSITE" id="PS50878"/>
    </source>
</evidence>
<evidence type="ECO:0000313" key="11">
    <source>
        <dbReference type="EMBL" id="MBD1431176.1"/>
    </source>
</evidence>
<dbReference type="InterPro" id="IPR030931">
    <property type="entry name" value="Group_II_RT_mat"/>
</dbReference>
<dbReference type="Proteomes" id="UP000651271">
    <property type="component" value="Unassembled WGS sequence"/>
</dbReference>
<dbReference type="PANTHER" id="PTHR34047">
    <property type="entry name" value="NUCLEAR INTRON MATURASE 1, MITOCHONDRIAL-RELATED"/>
    <property type="match status" value="1"/>
</dbReference>
<dbReference type="InterPro" id="IPR051083">
    <property type="entry name" value="GrpII_Intron_Splice-Mob/Def"/>
</dbReference>
<sequence length="415" mass="48730">MIKTKPFIISQSIVLEAYQRVQQNRGSAGVDGMSLEDFKADSWKHLYRLWNRMSSGSYMPMPVLLVEIPKKGGGTRPLGVPTITDRIAQTVVTLFLEPKLDKIFHKDSYGYRPNKSAKEAVGTARERCWKYDWVLDLDIKGFFDNIPHELLMRAVRKHTDCPWILLYIERWLKTPVQQSNGILTERSKGTPQGAVISPLLANLFLHYCMDEWLRINYPDCPFERYADDSVIHCKTEIQTVELKKALEHRLKACGLELHPEKTKIVYCGRKERQKSYPIISFDFLGYTFKRRKAQTKQGLNFTSFLPAVSNKAKVSIREKMRTWQLHRRGGSDLETLSRYINPVLRGWINYYGAFYKTELHKVLQHMNRLLVRWAMRKYKRLRNRKDRAIKWMSEISERSPHLFEHWYIGIKLSVG</sequence>
<dbReference type="EMBL" id="JACOIJ010000072">
    <property type="protein sequence ID" value="MBD1431176.1"/>
    <property type="molecule type" value="Genomic_DNA"/>
</dbReference>
<dbReference type="NCBIfam" id="TIGR04416">
    <property type="entry name" value="group_II_RT_mat"/>
    <property type="match status" value="1"/>
</dbReference>
<keyword evidence="12" id="KW-1185">Reference proteome</keyword>
<evidence type="ECO:0000256" key="5">
    <source>
        <dbReference type="ARBA" id="ARBA00022842"/>
    </source>
</evidence>
<dbReference type="PANTHER" id="PTHR34047:SF3">
    <property type="entry name" value="BLR2052 PROTEIN"/>
    <property type="match status" value="1"/>
</dbReference>
<reference evidence="11 12" key="1">
    <citation type="submission" date="2020-08" db="EMBL/GenBank/DDBJ databases">
        <title>Sphingobacterium sp. DN04309 isolated from aquaculture water.</title>
        <authorList>
            <person name="Zhang M."/>
        </authorList>
    </citation>
    <scope>NUCLEOTIDE SEQUENCE [LARGE SCALE GENOMIC DNA]</scope>
    <source>
        <strain evidence="11 12">DN04309</strain>
    </source>
</reference>
<accession>A0ABR7YIT6</accession>
<dbReference type="EC" id="2.7.7.49" evidence="1"/>
<keyword evidence="5" id="KW-0460">Magnesium</keyword>
<evidence type="ECO:0000256" key="8">
    <source>
        <dbReference type="ARBA" id="ARBA00034120"/>
    </source>
</evidence>
<dbReference type="CDD" id="cd01651">
    <property type="entry name" value="RT_G2_intron"/>
    <property type="match status" value="1"/>
</dbReference>